<feature type="compositionally biased region" description="Basic and acidic residues" evidence="6">
    <location>
        <begin position="585"/>
        <end position="595"/>
    </location>
</feature>
<dbReference type="AlphaFoldDB" id="A0A9W8CRJ3"/>
<keyword evidence="4" id="KW-0472">Membrane</keyword>
<accession>A0A9W8CRJ3</accession>
<dbReference type="InterPro" id="IPR013083">
    <property type="entry name" value="Znf_RING/FYVE/PHD"/>
</dbReference>
<evidence type="ECO:0000256" key="3">
    <source>
        <dbReference type="ARBA" id="ARBA00022989"/>
    </source>
</evidence>
<dbReference type="Pfam" id="PF13639">
    <property type="entry name" value="zf-RING_2"/>
    <property type="match status" value="1"/>
</dbReference>
<proteinExistence type="predicted"/>
<dbReference type="InterPro" id="IPR051826">
    <property type="entry name" value="E3_ubiquitin-ligase_domain"/>
</dbReference>
<feature type="chain" id="PRO_5040963682" description="RING-type domain-containing protein" evidence="7">
    <location>
        <begin position="21"/>
        <end position="626"/>
    </location>
</feature>
<feature type="region of interest" description="Disordered" evidence="6">
    <location>
        <begin position="282"/>
        <end position="302"/>
    </location>
</feature>
<feature type="domain" description="RING-type" evidence="8">
    <location>
        <begin position="373"/>
        <end position="415"/>
    </location>
</feature>
<reference evidence="9" key="1">
    <citation type="submission" date="2022-07" db="EMBL/GenBank/DDBJ databases">
        <title>Phylogenomic reconstructions and comparative analyses of Kickxellomycotina fungi.</title>
        <authorList>
            <person name="Reynolds N.K."/>
            <person name="Stajich J.E."/>
            <person name="Barry K."/>
            <person name="Grigoriev I.V."/>
            <person name="Crous P."/>
            <person name="Smith M.E."/>
        </authorList>
    </citation>
    <scope>NUCLEOTIDE SEQUENCE</scope>
    <source>
        <strain evidence="9">NBRC 32514</strain>
    </source>
</reference>
<evidence type="ECO:0000256" key="7">
    <source>
        <dbReference type="SAM" id="SignalP"/>
    </source>
</evidence>
<evidence type="ECO:0000313" key="9">
    <source>
        <dbReference type="EMBL" id="KAJ1723625.1"/>
    </source>
</evidence>
<keyword evidence="10" id="KW-1185">Reference proteome</keyword>
<feature type="region of interest" description="Disordered" evidence="6">
    <location>
        <begin position="555"/>
        <end position="626"/>
    </location>
</feature>
<dbReference type="PANTHER" id="PTHR22765">
    <property type="entry name" value="RING FINGER AND PROTEASE ASSOCIATED DOMAIN-CONTAINING"/>
    <property type="match status" value="1"/>
</dbReference>
<organism evidence="9 10">
    <name type="scientific">Coemansia erecta</name>
    <dbReference type="NCBI Taxonomy" id="147472"/>
    <lineage>
        <taxon>Eukaryota</taxon>
        <taxon>Fungi</taxon>
        <taxon>Fungi incertae sedis</taxon>
        <taxon>Zoopagomycota</taxon>
        <taxon>Kickxellomycotina</taxon>
        <taxon>Kickxellomycetes</taxon>
        <taxon>Kickxellales</taxon>
        <taxon>Kickxellaceae</taxon>
        <taxon>Coemansia</taxon>
    </lineage>
</organism>
<evidence type="ECO:0000256" key="1">
    <source>
        <dbReference type="ARBA" id="ARBA00004370"/>
    </source>
</evidence>
<dbReference type="PANTHER" id="PTHR22765:SF416">
    <property type="entry name" value="E3 UBIQUITIN-PROTEIN LIGASE GODZILLA"/>
    <property type="match status" value="1"/>
</dbReference>
<dbReference type="GO" id="GO:0061630">
    <property type="term" value="F:ubiquitin protein ligase activity"/>
    <property type="evidence" value="ECO:0007669"/>
    <property type="project" value="TreeGrafter"/>
</dbReference>
<dbReference type="GO" id="GO:0008270">
    <property type="term" value="F:zinc ion binding"/>
    <property type="evidence" value="ECO:0007669"/>
    <property type="project" value="UniProtKB-KW"/>
</dbReference>
<comment type="subcellular location">
    <subcellularLocation>
        <location evidence="1">Membrane</location>
    </subcellularLocation>
</comment>
<dbReference type="Gene3D" id="3.30.40.10">
    <property type="entry name" value="Zinc/RING finger domain, C3HC4 (zinc finger)"/>
    <property type="match status" value="1"/>
</dbReference>
<dbReference type="Proteomes" id="UP001149813">
    <property type="component" value="Unassembled WGS sequence"/>
</dbReference>
<feature type="compositionally biased region" description="Polar residues" evidence="6">
    <location>
        <begin position="569"/>
        <end position="579"/>
    </location>
</feature>
<name>A0A9W8CRJ3_9FUNG</name>
<dbReference type="Gene3D" id="3.50.30.30">
    <property type="match status" value="1"/>
</dbReference>
<dbReference type="InterPro" id="IPR001841">
    <property type="entry name" value="Znf_RING"/>
</dbReference>
<feature type="compositionally biased region" description="Polar residues" evidence="6">
    <location>
        <begin position="282"/>
        <end position="299"/>
    </location>
</feature>
<keyword evidence="5" id="KW-0863">Zinc-finger</keyword>
<comment type="caution">
    <text evidence="9">The sequence shown here is derived from an EMBL/GenBank/DDBJ whole genome shotgun (WGS) entry which is preliminary data.</text>
</comment>
<dbReference type="EMBL" id="JANBOJ010000059">
    <property type="protein sequence ID" value="KAJ1723625.1"/>
    <property type="molecule type" value="Genomic_DNA"/>
</dbReference>
<feature type="region of interest" description="Disordered" evidence="6">
    <location>
        <begin position="496"/>
        <end position="532"/>
    </location>
</feature>
<keyword evidence="2" id="KW-0812">Transmembrane</keyword>
<feature type="region of interest" description="Disordered" evidence="6">
    <location>
        <begin position="326"/>
        <end position="359"/>
    </location>
</feature>
<keyword evidence="3" id="KW-1133">Transmembrane helix</keyword>
<dbReference type="SMART" id="SM00184">
    <property type="entry name" value="RING"/>
    <property type="match status" value="1"/>
</dbReference>
<evidence type="ECO:0000256" key="2">
    <source>
        <dbReference type="ARBA" id="ARBA00022692"/>
    </source>
</evidence>
<keyword evidence="7" id="KW-0732">Signal</keyword>
<evidence type="ECO:0000313" key="10">
    <source>
        <dbReference type="Proteomes" id="UP001149813"/>
    </source>
</evidence>
<feature type="signal peptide" evidence="7">
    <location>
        <begin position="1"/>
        <end position="20"/>
    </location>
</feature>
<dbReference type="SUPFAM" id="SSF57850">
    <property type="entry name" value="RING/U-box"/>
    <property type="match status" value="1"/>
</dbReference>
<keyword evidence="5" id="KW-0862">Zinc</keyword>
<dbReference type="GO" id="GO:0016020">
    <property type="term" value="C:membrane"/>
    <property type="evidence" value="ECO:0007669"/>
    <property type="project" value="UniProtKB-SubCell"/>
</dbReference>
<dbReference type="InterPro" id="IPR003137">
    <property type="entry name" value="PA_domain"/>
</dbReference>
<evidence type="ECO:0000259" key="8">
    <source>
        <dbReference type="PROSITE" id="PS50089"/>
    </source>
</evidence>
<dbReference type="GO" id="GO:0005737">
    <property type="term" value="C:cytoplasm"/>
    <property type="evidence" value="ECO:0007669"/>
    <property type="project" value="TreeGrafter"/>
</dbReference>
<gene>
    <name evidence="9" type="ORF">LPJ53_002065</name>
</gene>
<dbReference type="GO" id="GO:0006511">
    <property type="term" value="P:ubiquitin-dependent protein catabolic process"/>
    <property type="evidence" value="ECO:0007669"/>
    <property type="project" value="TreeGrafter"/>
</dbReference>
<evidence type="ECO:0000256" key="4">
    <source>
        <dbReference type="ARBA" id="ARBA00023136"/>
    </source>
</evidence>
<protein>
    <recommendedName>
        <fullName evidence="8">RING-type domain-containing protein</fullName>
    </recommendedName>
</protein>
<dbReference type="PROSITE" id="PS50089">
    <property type="entry name" value="ZF_RING_2"/>
    <property type="match status" value="1"/>
</dbReference>
<dbReference type="CDD" id="cd16454">
    <property type="entry name" value="RING-H2_PA-TM-RING"/>
    <property type="match status" value="1"/>
</dbReference>
<evidence type="ECO:0000256" key="5">
    <source>
        <dbReference type="PROSITE-ProRule" id="PRU00175"/>
    </source>
</evidence>
<keyword evidence="5" id="KW-0479">Metal-binding</keyword>
<feature type="compositionally biased region" description="Polar residues" evidence="6">
    <location>
        <begin position="326"/>
        <end position="341"/>
    </location>
</feature>
<dbReference type="Pfam" id="PF02225">
    <property type="entry name" value="PA"/>
    <property type="match status" value="1"/>
</dbReference>
<evidence type="ECO:0000256" key="6">
    <source>
        <dbReference type="SAM" id="MobiDB-lite"/>
    </source>
</evidence>
<sequence>MRLSCKVLTAALLLSHGTVASHIRKDLVEVENDTIVLVTATTVIDSNSGRISHLPVSPAGPADGTKGLVYLLPEMVDCQPVERSDDFLAASYIRIALISDDGDCPVEAKVKQAQFDGAVGALVYNSSMGAINTSALLSGKLSKNKPTIPVMVVDRDYGETLKLEVTSLQEESQFNDNGRYRAIFASMYSETDVERLSGWEISLITLVVVLALCFCTSMSFHVSPSRRQRSDRTLRESNIGDLSKQIQTLPPCALDRLPLRTVSEADVKVLAECTTPLDSILNPNSHAKSGSNRSTKSGRSGNGEDNDVCGSCDADAQPNQCCCNSDKSSPSTDAASETTVESPKPRCKSGCSSPNSGADPSDTDILQGCIATCIVCIDDFVVGSKMRILPCGHNYHIECIDPWLTSKSSLCPLCKYDTRSVLTDLERTYSGPRILVDPSAFDDVLDDAIFRDSDDNSSYLAESRPHLPIRDISRRLYQATYRGITTPMRALVKKFSRRNSTNSSPRDNVDMVSVRSGRQPHHNTGPFESAHEFSTTSIPAAYVINVRGDDGCVPSAYIDGSDNHMNEAKVQNPSPSSEMTAERTGSSDKEMKARPDNSPSDRAVSQPRLSISENMPSIGDMTKYFK</sequence>
<dbReference type="OrthoDB" id="8062037at2759"/>